<keyword evidence="9" id="KW-1185">Reference proteome</keyword>
<comment type="similarity">
    <text evidence="2">Belongs to the zinc-containing alcohol dehydrogenase family.</text>
</comment>
<proteinExistence type="inferred from homology"/>
<comment type="caution">
    <text evidence="8">The sequence shown here is derived from an EMBL/GenBank/DDBJ whole genome shotgun (WGS) entry which is preliminary data.</text>
</comment>
<dbReference type="EMBL" id="JAQQDR010000005">
    <property type="protein sequence ID" value="MFM0239784.1"/>
    <property type="molecule type" value="Genomic_DNA"/>
</dbReference>
<comment type="cofactor">
    <cofactor evidence="1">
        <name>Zn(2+)</name>
        <dbReference type="ChEBI" id="CHEBI:29105"/>
    </cofactor>
</comment>
<dbReference type="InterPro" id="IPR036291">
    <property type="entry name" value="NAD(P)-bd_dom_sf"/>
</dbReference>
<keyword evidence="4" id="KW-0862">Zinc</keyword>
<dbReference type="RefSeq" id="WP_408263463.1">
    <property type="nucleotide sequence ID" value="NZ_JAQQCK010000012.1"/>
</dbReference>
<evidence type="ECO:0000259" key="6">
    <source>
        <dbReference type="Pfam" id="PF00107"/>
    </source>
</evidence>
<evidence type="ECO:0000256" key="1">
    <source>
        <dbReference type="ARBA" id="ARBA00001947"/>
    </source>
</evidence>
<dbReference type="Gene3D" id="3.40.50.720">
    <property type="entry name" value="NAD(P)-binding Rossmann-like Domain"/>
    <property type="match status" value="1"/>
</dbReference>
<evidence type="ECO:0000256" key="5">
    <source>
        <dbReference type="ARBA" id="ARBA00023002"/>
    </source>
</evidence>
<dbReference type="SUPFAM" id="SSF51735">
    <property type="entry name" value="NAD(P)-binding Rossmann-fold domains"/>
    <property type="match status" value="1"/>
</dbReference>
<dbReference type="PANTHER" id="PTHR43350">
    <property type="entry name" value="NAD-DEPENDENT ALCOHOL DEHYDROGENASE"/>
    <property type="match status" value="1"/>
</dbReference>
<evidence type="ECO:0000256" key="2">
    <source>
        <dbReference type="ARBA" id="ARBA00008072"/>
    </source>
</evidence>
<evidence type="ECO:0000256" key="4">
    <source>
        <dbReference type="ARBA" id="ARBA00022833"/>
    </source>
</evidence>
<feature type="domain" description="Alcohol dehydrogenase-like C-terminal" evidence="6">
    <location>
        <begin position="191"/>
        <end position="331"/>
    </location>
</feature>
<dbReference type="Pfam" id="PF08240">
    <property type="entry name" value="ADH_N"/>
    <property type="match status" value="1"/>
</dbReference>
<evidence type="ECO:0000259" key="7">
    <source>
        <dbReference type="Pfam" id="PF08240"/>
    </source>
</evidence>
<gene>
    <name evidence="8" type="ORF">PQR03_16770</name>
</gene>
<accession>A0ABW9BI94</accession>
<name>A0ABW9BI94_9BURK</name>
<dbReference type="Proteomes" id="UP001629274">
    <property type="component" value="Unassembled WGS sequence"/>
</dbReference>
<dbReference type="Gene3D" id="3.90.180.10">
    <property type="entry name" value="Medium-chain alcohol dehydrogenases, catalytic domain"/>
    <property type="match status" value="1"/>
</dbReference>
<dbReference type="InterPro" id="IPR013154">
    <property type="entry name" value="ADH-like_N"/>
</dbReference>
<evidence type="ECO:0000313" key="9">
    <source>
        <dbReference type="Proteomes" id="UP001629274"/>
    </source>
</evidence>
<evidence type="ECO:0000313" key="8">
    <source>
        <dbReference type="EMBL" id="MFM0239784.1"/>
    </source>
</evidence>
<keyword evidence="5" id="KW-0560">Oxidoreductase</keyword>
<dbReference type="InterPro" id="IPR011032">
    <property type="entry name" value="GroES-like_sf"/>
</dbReference>
<feature type="domain" description="Alcohol dehydrogenase-like N-terminal" evidence="7">
    <location>
        <begin position="27"/>
        <end position="149"/>
    </location>
</feature>
<reference evidence="8 9" key="1">
    <citation type="journal article" date="2024" name="Chem. Sci.">
        <title>Discovery of megapolipeptins by genome mining of a Burkholderiales bacteria collection.</title>
        <authorList>
            <person name="Paulo B.S."/>
            <person name="Recchia M.J.J."/>
            <person name="Lee S."/>
            <person name="Fergusson C.H."/>
            <person name="Romanowski S.B."/>
            <person name="Hernandez A."/>
            <person name="Krull N."/>
            <person name="Liu D.Y."/>
            <person name="Cavanagh H."/>
            <person name="Bos A."/>
            <person name="Gray C.A."/>
            <person name="Murphy B.T."/>
            <person name="Linington R.G."/>
            <person name="Eustaquio A.S."/>
        </authorList>
    </citation>
    <scope>NUCLEOTIDE SEQUENCE [LARGE SCALE GENOMIC DNA]</scope>
    <source>
        <strain evidence="8 9">RL17-351-BIE-A</strain>
    </source>
</reference>
<protein>
    <submittedName>
        <fullName evidence="8">Alcohol dehydrogenase catalytic domain-containing protein</fullName>
    </submittedName>
</protein>
<sequence length="373" mass="39171">MKAAVWQFGREPAITVEEVALLPLRSRDVVVRVDASNVSISDHLLLAFDPGQLGWPAPQVLGHAAAGTVEGVGDDVRRVKVGDRVIITSTPNCGECYFCLHGRPDQCAAMVFVGPAHAALRDGTLIYPNASVGSFAELAVVPEIQLTSVKTDLPADQLSLLANPVGTGVGAALRTAPIASGRTVAVMGCGPVGLSYIQGARIADAAKIIAIDPLPARRALAMKFGATHTVDPTEEDPVEAVLNLSTDAGGLLQGRGADYVFESAADSLAIQQAWAMTRATGHVTLCSVCLDMTTAQVTFPALPFALAGKTVHSCQYGSLDQRRDLPWLIGLAERGKLDLEAMIDRRYPLSGTLDAMLDASTRSVIGPTLLPFA</sequence>
<keyword evidence="3" id="KW-0479">Metal-binding</keyword>
<dbReference type="SUPFAM" id="SSF50129">
    <property type="entry name" value="GroES-like"/>
    <property type="match status" value="1"/>
</dbReference>
<organism evidence="8 9">
    <name type="scientific">Paraburkholderia phytofirmans</name>
    <dbReference type="NCBI Taxonomy" id="261302"/>
    <lineage>
        <taxon>Bacteria</taxon>
        <taxon>Pseudomonadati</taxon>
        <taxon>Pseudomonadota</taxon>
        <taxon>Betaproteobacteria</taxon>
        <taxon>Burkholderiales</taxon>
        <taxon>Burkholderiaceae</taxon>
        <taxon>Paraburkholderia</taxon>
    </lineage>
</organism>
<dbReference type="Pfam" id="PF00107">
    <property type="entry name" value="ADH_zinc_N"/>
    <property type="match status" value="1"/>
</dbReference>
<dbReference type="InterPro" id="IPR013149">
    <property type="entry name" value="ADH-like_C"/>
</dbReference>
<evidence type="ECO:0000256" key="3">
    <source>
        <dbReference type="ARBA" id="ARBA00022723"/>
    </source>
</evidence>
<dbReference type="PANTHER" id="PTHR43350:SF19">
    <property type="entry name" value="D-GULOSIDE 3-DEHYDROGENASE"/>
    <property type="match status" value="1"/>
</dbReference>